<evidence type="ECO:0000256" key="1">
    <source>
        <dbReference type="SAM" id="Phobius"/>
    </source>
</evidence>
<dbReference type="AlphaFoldDB" id="A0A2A5KJW5"/>
<feature type="transmembrane region" description="Helical" evidence="1">
    <location>
        <begin position="23"/>
        <end position="43"/>
    </location>
</feature>
<comment type="caution">
    <text evidence="2">The sequence shown here is derived from an EMBL/GenBank/DDBJ whole genome shotgun (WGS) entry which is preliminary data.</text>
</comment>
<evidence type="ECO:0000313" key="3">
    <source>
        <dbReference type="Proteomes" id="UP000218807"/>
    </source>
</evidence>
<keyword evidence="1" id="KW-1133">Transmembrane helix</keyword>
<gene>
    <name evidence="2" type="ORF">CPT34_30690</name>
</gene>
<dbReference type="RefSeq" id="WP_064842209.1">
    <property type="nucleotide sequence ID" value="NZ_NXDM01000047.1"/>
</dbReference>
<evidence type="ECO:0000313" key="2">
    <source>
        <dbReference type="EMBL" id="PCK77287.1"/>
    </source>
</evidence>
<keyword evidence="3" id="KW-1185">Reference proteome</keyword>
<name>A0A2A5KJW5_9HYPH</name>
<keyword evidence="1" id="KW-0472">Membrane</keyword>
<dbReference type="EMBL" id="NXDM01000047">
    <property type="protein sequence ID" value="PCK77287.1"/>
    <property type="molecule type" value="Genomic_DNA"/>
</dbReference>
<accession>A0A2A5KJW5</accession>
<sequence length="61" mass="6643">MQENENSLILDFKNRTATAKGRFAILSVLAFVLVFVGGVTYFGGTQLMDRFSPQATASIAK</sequence>
<protein>
    <submittedName>
        <fullName evidence="2">Uncharacterized protein</fullName>
    </submittedName>
</protein>
<keyword evidence="1" id="KW-0812">Transmembrane</keyword>
<organism evidence="2 3">
    <name type="scientific">Rhizobium sophoriradicis</name>
    <dbReference type="NCBI Taxonomy" id="1535245"/>
    <lineage>
        <taxon>Bacteria</taxon>
        <taxon>Pseudomonadati</taxon>
        <taxon>Pseudomonadota</taxon>
        <taxon>Alphaproteobacteria</taxon>
        <taxon>Hyphomicrobiales</taxon>
        <taxon>Rhizobiaceae</taxon>
        <taxon>Rhizobium/Agrobacterium group</taxon>
        <taxon>Rhizobium</taxon>
    </lineage>
</organism>
<proteinExistence type="predicted"/>
<dbReference type="Proteomes" id="UP000218807">
    <property type="component" value="Unassembled WGS sequence"/>
</dbReference>
<reference evidence="2 3" key="1">
    <citation type="submission" date="2017-09" db="EMBL/GenBank/DDBJ databases">
        <title>Comparative genomics of rhizobia isolated from Phaseolus vulgaris in China.</title>
        <authorList>
            <person name="Tong W."/>
        </authorList>
    </citation>
    <scope>NUCLEOTIDE SEQUENCE [LARGE SCALE GENOMIC DNA]</scope>
    <source>
        <strain evidence="2 3">L101</strain>
    </source>
</reference>